<gene>
    <name evidence="1" type="ORF">BJA5080_00490</name>
</gene>
<proteinExistence type="predicted"/>
<organism evidence="1 2">
    <name type="scientific">Bradyrhizobium diazoefficiens SEMIA 5080</name>
    <dbReference type="NCBI Taxonomy" id="754504"/>
    <lineage>
        <taxon>Bacteria</taxon>
        <taxon>Pseudomonadati</taxon>
        <taxon>Pseudomonadota</taxon>
        <taxon>Alphaproteobacteria</taxon>
        <taxon>Hyphomicrobiales</taxon>
        <taxon>Nitrobacteraceae</taxon>
        <taxon>Bradyrhizobium</taxon>
    </lineage>
</organism>
<reference evidence="1 2" key="1">
    <citation type="journal article" date="2014" name="BMC Genomics">
        <title>Comparative genomics of Bradyrhizobium japonicum CPAC 15 and Bradyrhizobium diazoefficiens CPAC 7: elite model strains for understanding symbiotic performance with soybean.</title>
        <authorList>
            <person name="Siqueira A.F."/>
            <person name="Ormeno-Orrillo E."/>
            <person name="Souza R.C."/>
            <person name="Rodrigues E.P."/>
            <person name="Almeida L.G."/>
            <person name="Barcellos F.G."/>
            <person name="Batista J.S."/>
            <person name="Nakatami A.S."/>
            <person name="Martinez-Romero E."/>
            <person name="Vasconcelos A.T."/>
            <person name="Hungria M."/>
        </authorList>
    </citation>
    <scope>NUCLEOTIDE SEQUENCE [LARGE SCALE GENOMIC DNA]</scope>
    <source>
        <strain evidence="1 2">SEMIA 5080</strain>
    </source>
</reference>
<protein>
    <submittedName>
        <fullName evidence="1">Uncharacterized protein</fullName>
    </submittedName>
</protein>
<dbReference type="EMBL" id="ADOU02000004">
    <property type="protein sequence ID" value="KGJ68610.1"/>
    <property type="molecule type" value="Genomic_DNA"/>
</dbReference>
<comment type="caution">
    <text evidence="1">The sequence shown here is derived from an EMBL/GenBank/DDBJ whole genome shotgun (WGS) entry which is preliminary data.</text>
</comment>
<name>A0A837CH61_9BRAD</name>
<accession>A0A837CH61</accession>
<evidence type="ECO:0000313" key="2">
    <source>
        <dbReference type="Proteomes" id="UP000024900"/>
    </source>
</evidence>
<dbReference type="Proteomes" id="UP000024900">
    <property type="component" value="Unassembled WGS sequence"/>
</dbReference>
<dbReference type="AlphaFoldDB" id="A0A837CH61"/>
<sequence>MVNTGFHPGRHGFELVDAEDRKITGARHQWKIYEAAIFEVFCVKIPRIKLKAITCDLSRVARSDALCGNRRGGI</sequence>
<evidence type="ECO:0000313" key="1">
    <source>
        <dbReference type="EMBL" id="KGJ68610.1"/>
    </source>
</evidence>